<dbReference type="RefSeq" id="WP_165244849.1">
    <property type="nucleotide sequence ID" value="NZ_JAAKZV010000328.1"/>
</dbReference>
<dbReference type="SUPFAM" id="SSF101386">
    <property type="entry name" value="all-alpha NTP pyrophosphatases"/>
    <property type="match status" value="1"/>
</dbReference>
<dbReference type="AlphaFoldDB" id="A0A6G4UD97"/>
<dbReference type="CDD" id="cd11533">
    <property type="entry name" value="NTP-PPase_Af0060_like"/>
    <property type="match status" value="1"/>
</dbReference>
<dbReference type="InterPro" id="IPR044548">
    <property type="entry name" value="AF0060_NTP-PPase_MazG-like"/>
</dbReference>
<organism evidence="1 2">
    <name type="scientific">Streptomyces coryli</name>
    <dbReference type="NCBI Taxonomy" id="1128680"/>
    <lineage>
        <taxon>Bacteria</taxon>
        <taxon>Bacillati</taxon>
        <taxon>Actinomycetota</taxon>
        <taxon>Actinomycetes</taxon>
        <taxon>Kitasatosporales</taxon>
        <taxon>Streptomycetaceae</taxon>
        <taxon>Streptomyces</taxon>
    </lineage>
</organism>
<accession>A0A6G4UD97</accession>
<protein>
    <submittedName>
        <fullName evidence="1">Uncharacterized protein</fullName>
    </submittedName>
</protein>
<keyword evidence="2" id="KW-1185">Reference proteome</keyword>
<reference evidence="1 2" key="1">
    <citation type="submission" date="2020-02" db="EMBL/GenBank/DDBJ databases">
        <title>Whole-genome analyses of novel actinobacteria.</title>
        <authorList>
            <person name="Sahin N."/>
        </authorList>
    </citation>
    <scope>NUCLEOTIDE SEQUENCE [LARGE SCALE GENOMIC DNA]</scope>
    <source>
        <strain evidence="1 2">A7024</strain>
    </source>
</reference>
<evidence type="ECO:0000313" key="2">
    <source>
        <dbReference type="Proteomes" id="UP000481583"/>
    </source>
</evidence>
<dbReference type="Gene3D" id="1.10.287.1080">
    <property type="entry name" value="MazG-like"/>
    <property type="match status" value="1"/>
</dbReference>
<comment type="caution">
    <text evidence="1">The sequence shown here is derived from an EMBL/GenBank/DDBJ whole genome shotgun (WGS) entry which is preliminary data.</text>
</comment>
<dbReference type="EMBL" id="JAAKZV010000328">
    <property type="protein sequence ID" value="NGN69690.1"/>
    <property type="molecule type" value="Genomic_DNA"/>
</dbReference>
<gene>
    <name evidence="1" type="ORF">G5C51_38115</name>
</gene>
<dbReference type="Proteomes" id="UP000481583">
    <property type="component" value="Unassembled WGS sequence"/>
</dbReference>
<name>A0A6G4UD97_9ACTN</name>
<evidence type="ECO:0000313" key="1">
    <source>
        <dbReference type="EMBL" id="NGN69690.1"/>
    </source>
</evidence>
<proteinExistence type="predicted"/>
<sequence>MSESEILWSRVERLYPLYAGLDEQTLILKLSEEVGEVAEAYIGMRGLNPRKGVCRSRDDLLDELADVMVTAAVAMCGVTGGDPAAARAHLERRLEAVAERAGVL</sequence>